<evidence type="ECO:0000256" key="1">
    <source>
        <dbReference type="SAM" id="Phobius"/>
    </source>
</evidence>
<dbReference type="Gene3D" id="2.60.40.10">
    <property type="entry name" value="Immunoglobulins"/>
    <property type="match status" value="1"/>
</dbReference>
<dbReference type="AlphaFoldDB" id="A0A8D0GBU0"/>
<keyword evidence="1" id="KW-0472">Membrane</keyword>
<reference evidence="2" key="1">
    <citation type="submission" date="2025-08" db="UniProtKB">
        <authorList>
            <consortium name="Ensembl"/>
        </authorList>
    </citation>
    <scope>IDENTIFICATION</scope>
</reference>
<sequence>MSNGSHEVAINDTKMPDKYEVTGQHTNKTKLKVQKILEKDGGWYHCQAVFKLGESKGKVNIKVLSYMVPLKPFFAIAAEVVILVAIILLYEMYSKKKQTPIEDEKEFEQIEQL</sequence>
<keyword evidence="1" id="KW-0812">Transmembrane</keyword>
<gene>
    <name evidence="2" type="primary">EMB</name>
</gene>
<dbReference type="Ensembl" id="ENSSPUT00000005041.1">
    <property type="protein sequence ID" value="ENSSPUP00000004747.1"/>
    <property type="gene ID" value="ENSSPUG00000003658.1"/>
</dbReference>
<evidence type="ECO:0000313" key="3">
    <source>
        <dbReference type="Proteomes" id="UP000694392"/>
    </source>
</evidence>
<dbReference type="InterPro" id="IPR036179">
    <property type="entry name" value="Ig-like_dom_sf"/>
</dbReference>
<protein>
    <submittedName>
        <fullName evidence="2">Embigin</fullName>
    </submittedName>
</protein>
<accession>A0A8D0GBU0</accession>
<dbReference type="Proteomes" id="UP000694392">
    <property type="component" value="Unplaced"/>
</dbReference>
<dbReference type="GeneTree" id="ENSGT00940000158944"/>
<dbReference type="SUPFAM" id="SSF48726">
    <property type="entry name" value="Immunoglobulin"/>
    <property type="match status" value="1"/>
</dbReference>
<evidence type="ECO:0000313" key="2">
    <source>
        <dbReference type="Ensembl" id="ENSSPUP00000004747.1"/>
    </source>
</evidence>
<proteinExistence type="predicted"/>
<feature type="transmembrane region" description="Helical" evidence="1">
    <location>
        <begin position="72"/>
        <end position="90"/>
    </location>
</feature>
<dbReference type="InterPro" id="IPR013783">
    <property type="entry name" value="Ig-like_fold"/>
</dbReference>
<organism evidence="2 3">
    <name type="scientific">Sphenodon punctatus</name>
    <name type="common">Tuatara</name>
    <name type="synonym">Hatteria punctata</name>
    <dbReference type="NCBI Taxonomy" id="8508"/>
    <lineage>
        <taxon>Eukaryota</taxon>
        <taxon>Metazoa</taxon>
        <taxon>Chordata</taxon>
        <taxon>Craniata</taxon>
        <taxon>Vertebrata</taxon>
        <taxon>Euteleostomi</taxon>
        <taxon>Lepidosauria</taxon>
        <taxon>Sphenodontia</taxon>
        <taxon>Sphenodontidae</taxon>
        <taxon>Sphenodon</taxon>
    </lineage>
</organism>
<reference evidence="2" key="2">
    <citation type="submission" date="2025-09" db="UniProtKB">
        <authorList>
            <consortium name="Ensembl"/>
        </authorList>
    </citation>
    <scope>IDENTIFICATION</scope>
</reference>
<name>A0A8D0GBU0_SPHPU</name>
<keyword evidence="3" id="KW-1185">Reference proteome</keyword>
<keyword evidence="1" id="KW-1133">Transmembrane helix</keyword>